<keyword evidence="12" id="KW-1185">Reference proteome</keyword>
<keyword evidence="3" id="KW-0813">Transport</keyword>
<proteinExistence type="inferred from homology"/>
<reference evidence="11 12" key="1">
    <citation type="submission" date="2024-01" db="EMBL/GenBank/DDBJ databases">
        <title>The genomes of 5 underutilized Papilionoideae crops provide insights into root nodulation and disease resistanc.</title>
        <authorList>
            <person name="Jiang F."/>
        </authorList>
    </citation>
    <scope>NUCLEOTIDE SEQUENCE [LARGE SCALE GENOMIC DNA]</scope>
    <source>
        <strain evidence="11">DUOXIRENSHENG_FW03</strain>
        <tissue evidence="11">Leaves</tissue>
    </source>
</reference>
<dbReference type="Pfam" id="PF03083">
    <property type="entry name" value="MtN3_slv"/>
    <property type="match status" value="2"/>
</dbReference>
<evidence type="ECO:0000256" key="8">
    <source>
        <dbReference type="ARBA" id="ARBA00022989"/>
    </source>
</evidence>
<keyword evidence="8 10" id="KW-1133">Transmembrane helix</keyword>
<evidence type="ECO:0000256" key="1">
    <source>
        <dbReference type="ARBA" id="ARBA00004651"/>
    </source>
</evidence>
<evidence type="ECO:0008006" key="13">
    <source>
        <dbReference type="Google" id="ProtNLM"/>
    </source>
</evidence>
<comment type="caution">
    <text evidence="11">The sequence shown here is derived from an EMBL/GenBank/DDBJ whole genome shotgun (WGS) entry which is preliminary data.</text>
</comment>
<accession>A0AAN9T1P4</accession>
<keyword evidence="7" id="KW-0677">Repeat</keyword>
<evidence type="ECO:0000313" key="12">
    <source>
        <dbReference type="Proteomes" id="UP001386955"/>
    </source>
</evidence>
<protein>
    <recommendedName>
        <fullName evidence="13">Bidirectional sugar transporter SWEET</fullName>
    </recommendedName>
</protein>
<name>A0AAN9T1P4_PSOTE</name>
<dbReference type="FunFam" id="1.20.1280.290:FF:000001">
    <property type="entry name" value="Bidirectional sugar transporter SWEET"/>
    <property type="match status" value="1"/>
</dbReference>
<comment type="subcellular location">
    <subcellularLocation>
        <location evidence="1">Cell membrane</location>
        <topology evidence="1">Multi-pass membrane protein</topology>
    </subcellularLocation>
</comment>
<organism evidence="11 12">
    <name type="scientific">Psophocarpus tetragonolobus</name>
    <name type="common">Winged bean</name>
    <name type="synonym">Dolichos tetragonolobus</name>
    <dbReference type="NCBI Taxonomy" id="3891"/>
    <lineage>
        <taxon>Eukaryota</taxon>
        <taxon>Viridiplantae</taxon>
        <taxon>Streptophyta</taxon>
        <taxon>Embryophyta</taxon>
        <taxon>Tracheophyta</taxon>
        <taxon>Spermatophyta</taxon>
        <taxon>Magnoliopsida</taxon>
        <taxon>eudicotyledons</taxon>
        <taxon>Gunneridae</taxon>
        <taxon>Pentapetalae</taxon>
        <taxon>rosids</taxon>
        <taxon>fabids</taxon>
        <taxon>Fabales</taxon>
        <taxon>Fabaceae</taxon>
        <taxon>Papilionoideae</taxon>
        <taxon>50 kb inversion clade</taxon>
        <taxon>NPAAA clade</taxon>
        <taxon>indigoferoid/millettioid clade</taxon>
        <taxon>Phaseoleae</taxon>
        <taxon>Psophocarpus</taxon>
    </lineage>
</organism>
<dbReference type="EMBL" id="JAYMYS010000001">
    <property type="protein sequence ID" value="KAK7412088.1"/>
    <property type="molecule type" value="Genomic_DNA"/>
</dbReference>
<dbReference type="PANTHER" id="PTHR10791:SF222">
    <property type="entry name" value="BIDIRECTIONAL SUGAR TRANSPORTER SWEET15"/>
    <property type="match status" value="1"/>
</dbReference>
<dbReference type="InterPro" id="IPR047664">
    <property type="entry name" value="SWEET"/>
</dbReference>
<evidence type="ECO:0000256" key="3">
    <source>
        <dbReference type="ARBA" id="ARBA00022448"/>
    </source>
</evidence>
<dbReference type="AlphaFoldDB" id="A0AAN9T1P4"/>
<feature type="transmembrane region" description="Helical" evidence="10">
    <location>
        <begin position="215"/>
        <end position="238"/>
    </location>
</feature>
<sequence length="354" mass="40004">MPSTHEKPSISICTPKQLLHTIRQRTKQNGIQTACVTLHTAYFILHTSYRRRERRADAALHLHTLRIYIDCSVGYSKSKSFPSDCILGLVENKISDVEIAELGMRKMVFGSRFVYKCKELLQTISFDQRLHETEGVDLEETNLRITMASHNPSAATFGILGNVVSLMVYLAPVPTFYRIYKKKSTEGFQSLPYLVALFSSSLWLYYALLKIHESIPLITINSLGCVIETIYIVTYITYAHKDAKARVIKTKSVQYMPFNLSFFLTLNAIMWLAYGIFNKDKCVAYPNIGGLGLGLLQMVLYWIYRNGGEKEKEKEKEKEQGALEGVINIVVVNPVGPAEVFPLPIADNNKGGDQ</sequence>
<feature type="transmembrane region" description="Helical" evidence="10">
    <location>
        <begin position="283"/>
        <end position="304"/>
    </location>
</feature>
<dbReference type="InterPro" id="IPR004316">
    <property type="entry name" value="SWEET_rpt"/>
</dbReference>
<evidence type="ECO:0000256" key="7">
    <source>
        <dbReference type="ARBA" id="ARBA00022737"/>
    </source>
</evidence>
<evidence type="ECO:0000256" key="9">
    <source>
        <dbReference type="ARBA" id="ARBA00023136"/>
    </source>
</evidence>
<feature type="transmembrane region" description="Helical" evidence="10">
    <location>
        <begin position="191"/>
        <end position="209"/>
    </location>
</feature>
<comment type="similarity">
    <text evidence="2">Belongs to the SWEET sugar transporter family.</text>
</comment>
<evidence type="ECO:0000313" key="11">
    <source>
        <dbReference type="EMBL" id="KAK7412088.1"/>
    </source>
</evidence>
<dbReference type="Proteomes" id="UP001386955">
    <property type="component" value="Unassembled WGS sequence"/>
</dbReference>
<evidence type="ECO:0000256" key="4">
    <source>
        <dbReference type="ARBA" id="ARBA00022475"/>
    </source>
</evidence>
<evidence type="ECO:0000256" key="5">
    <source>
        <dbReference type="ARBA" id="ARBA00022597"/>
    </source>
</evidence>
<feature type="transmembrane region" description="Helical" evidence="10">
    <location>
        <begin position="258"/>
        <end position="277"/>
    </location>
</feature>
<keyword evidence="9 10" id="KW-0472">Membrane</keyword>
<keyword evidence="5" id="KW-0762">Sugar transport</keyword>
<keyword evidence="6 10" id="KW-0812">Transmembrane</keyword>
<dbReference type="GO" id="GO:0051119">
    <property type="term" value="F:sugar transmembrane transporter activity"/>
    <property type="evidence" value="ECO:0007669"/>
    <property type="project" value="InterPro"/>
</dbReference>
<feature type="transmembrane region" description="Helical" evidence="10">
    <location>
        <begin position="154"/>
        <end position="179"/>
    </location>
</feature>
<evidence type="ECO:0000256" key="2">
    <source>
        <dbReference type="ARBA" id="ARBA00007809"/>
    </source>
</evidence>
<dbReference type="Gene3D" id="1.20.1280.290">
    <property type="match status" value="2"/>
</dbReference>
<evidence type="ECO:0000256" key="6">
    <source>
        <dbReference type="ARBA" id="ARBA00022692"/>
    </source>
</evidence>
<evidence type="ECO:0000256" key="10">
    <source>
        <dbReference type="SAM" id="Phobius"/>
    </source>
</evidence>
<dbReference type="PANTHER" id="PTHR10791">
    <property type="entry name" value="RAG1-ACTIVATING PROTEIN 1"/>
    <property type="match status" value="1"/>
</dbReference>
<dbReference type="GO" id="GO:0005886">
    <property type="term" value="C:plasma membrane"/>
    <property type="evidence" value="ECO:0007669"/>
    <property type="project" value="UniProtKB-SubCell"/>
</dbReference>
<keyword evidence="4" id="KW-1003">Cell membrane</keyword>
<gene>
    <name evidence="11" type="ORF">VNO78_03535</name>
</gene>